<dbReference type="GO" id="GO:0022857">
    <property type="term" value="F:transmembrane transporter activity"/>
    <property type="evidence" value="ECO:0007669"/>
    <property type="project" value="TreeGrafter"/>
</dbReference>
<dbReference type="Pfam" id="PF02687">
    <property type="entry name" value="FtsX"/>
    <property type="match status" value="2"/>
</dbReference>
<keyword evidence="9" id="KW-1185">Reference proteome</keyword>
<comment type="subcellular location">
    <subcellularLocation>
        <location evidence="1">Cell membrane</location>
        <topology evidence="1">Multi-pass membrane protein</topology>
    </subcellularLocation>
</comment>
<organism evidence="8 9">
    <name type="scientific">Maribacter cobaltidurans</name>
    <dbReference type="NCBI Taxonomy" id="1178778"/>
    <lineage>
        <taxon>Bacteria</taxon>
        <taxon>Pseudomonadati</taxon>
        <taxon>Bacteroidota</taxon>
        <taxon>Flavobacteriia</taxon>
        <taxon>Flavobacteriales</taxon>
        <taxon>Flavobacteriaceae</taxon>
        <taxon>Maribacter</taxon>
    </lineage>
</organism>
<evidence type="ECO:0000256" key="2">
    <source>
        <dbReference type="ARBA" id="ARBA00022475"/>
    </source>
</evidence>
<reference evidence="8 9" key="1">
    <citation type="submission" date="2017-08" db="EMBL/GenBank/DDBJ databases">
        <title>The complete genome sequence of Maribacter sp. B1, isolated from deep-sea sediment.</title>
        <authorList>
            <person name="Wu Y.-H."/>
            <person name="Cheng H."/>
            <person name="Xu X.-W."/>
        </authorList>
    </citation>
    <scope>NUCLEOTIDE SEQUENCE [LARGE SCALE GENOMIC DNA]</scope>
    <source>
        <strain evidence="8 9">B1</strain>
    </source>
</reference>
<keyword evidence="4" id="KW-1133">Transmembrane helix</keyword>
<evidence type="ECO:0000259" key="6">
    <source>
        <dbReference type="Pfam" id="PF02687"/>
    </source>
</evidence>
<dbReference type="RefSeq" id="WP_094997165.1">
    <property type="nucleotide sequence ID" value="NZ_BMJL01000003.1"/>
</dbReference>
<feature type="domain" description="ABC3 transporter permease C-terminal" evidence="6">
    <location>
        <begin position="276"/>
        <end position="387"/>
    </location>
</feature>
<feature type="domain" description="ABC3 transporter permease C-terminal" evidence="6">
    <location>
        <begin position="674"/>
        <end position="786"/>
    </location>
</feature>
<evidence type="ECO:0000259" key="7">
    <source>
        <dbReference type="Pfam" id="PF12704"/>
    </source>
</evidence>
<keyword evidence="5" id="KW-0472">Membrane</keyword>
<dbReference type="AlphaFoldDB" id="A0A223V5S3"/>
<dbReference type="EMBL" id="CP022957">
    <property type="protein sequence ID" value="ASV30547.1"/>
    <property type="molecule type" value="Genomic_DNA"/>
</dbReference>
<evidence type="ECO:0000256" key="4">
    <source>
        <dbReference type="ARBA" id="ARBA00022989"/>
    </source>
</evidence>
<proteinExistence type="predicted"/>
<dbReference type="PANTHER" id="PTHR30572">
    <property type="entry name" value="MEMBRANE COMPONENT OF TRANSPORTER-RELATED"/>
    <property type="match status" value="1"/>
</dbReference>
<evidence type="ECO:0000313" key="9">
    <source>
        <dbReference type="Proteomes" id="UP000215244"/>
    </source>
</evidence>
<sequence length="793" mass="88663">MLKQHLKLFLRNVRSNKGTFLINTMGLGVGIASFLVLALYVYNDVTYNHFNKNLSNIYRIQEIYEDGEGTVTRGLVLPKIMEDIPEVVNGTRVFDWDEHRLAFGKVAFPEQVFYADKGFFSVFTFPFVEGDAKKVLDDKFSVVISKPIAEKYFGKTSAIGKELQVGFTENYLIVKGVVDIPENSSVKFDVIASYETGETLSPWIVGVHDWYNTFSKSYLVLQDGVGPEAIADKLERIVKENFLPVGESTIQLSLLPFAEYHAKVESNQTLILILALIALGIIGIAIVNFINLTVTNSLARTKEIGIKKVHGATKKHVIQQIMVESLALGLIALACGILLMTGFLLPSFNRLFETNLSISSFDPLFLGALVLGIWAVVGLFSGLVPSFLWSKSKLVENLHGKVTAKQKPGFSKYASIVVQFVIAIMLISGTLIVRKQIDYMVKKDPKFDAENTIVLQTDYWQYPDTEAASQKLKILADELDASPLVSSVSFTGSVPGDYDENYNGFYMEGHSDKADIFLRKSYVGEDYFKTLGIPIKSGQGFERDGLLLENTVVLNKAAMDQLGFTTAQEQVLREGSPDGQPYRVIGAIENFTYQGVQNEMQPLAHFYTQQENYTDWEYLAIRAQEGASLQVIELLEDQWQTLLPNATLTHFFADAKLDAYYKEYERVNTLIMWFSFLAILLSCIGLFAIASFAMAKRTKEIGIRKVNGAKVSQILNLLNKDFLKWVVVAFIIAVPFAYYGAQKWLEGFAYKTQVSWWVFGLAGLATLLVALATVSWQSFKAARANPVKSLRAE</sequence>
<gene>
    <name evidence="8" type="ORF">CJ263_10180</name>
</gene>
<dbReference type="Pfam" id="PF12704">
    <property type="entry name" value="MacB_PCD"/>
    <property type="match status" value="2"/>
</dbReference>
<dbReference type="InterPro" id="IPR025857">
    <property type="entry name" value="MacB_PCD"/>
</dbReference>
<dbReference type="PANTHER" id="PTHR30572:SF18">
    <property type="entry name" value="ABC-TYPE MACROLIDE FAMILY EXPORT SYSTEM PERMEASE COMPONENT 2"/>
    <property type="match status" value="1"/>
</dbReference>
<dbReference type="GO" id="GO:0005886">
    <property type="term" value="C:plasma membrane"/>
    <property type="evidence" value="ECO:0007669"/>
    <property type="project" value="UniProtKB-SubCell"/>
</dbReference>
<evidence type="ECO:0000256" key="1">
    <source>
        <dbReference type="ARBA" id="ARBA00004651"/>
    </source>
</evidence>
<dbReference type="KEGG" id="marb:CJ263_10180"/>
<name>A0A223V5S3_9FLAO</name>
<accession>A0A223V5S3</accession>
<dbReference type="Proteomes" id="UP000215244">
    <property type="component" value="Chromosome"/>
</dbReference>
<keyword evidence="3" id="KW-0812">Transmembrane</keyword>
<evidence type="ECO:0000256" key="5">
    <source>
        <dbReference type="ARBA" id="ARBA00023136"/>
    </source>
</evidence>
<protein>
    <submittedName>
        <fullName evidence="8">Uncharacterized protein</fullName>
    </submittedName>
</protein>
<dbReference type="InterPro" id="IPR050250">
    <property type="entry name" value="Macrolide_Exporter_MacB"/>
</dbReference>
<feature type="domain" description="MacB-like periplasmic core" evidence="7">
    <location>
        <begin position="421"/>
        <end position="630"/>
    </location>
</feature>
<dbReference type="OrthoDB" id="8740261at2"/>
<evidence type="ECO:0000313" key="8">
    <source>
        <dbReference type="EMBL" id="ASV30547.1"/>
    </source>
</evidence>
<dbReference type="InterPro" id="IPR003838">
    <property type="entry name" value="ABC3_permease_C"/>
</dbReference>
<evidence type="ECO:0000256" key="3">
    <source>
        <dbReference type="ARBA" id="ARBA00022692"/>
    </source>
</evidence>
<keyword evidence="2" id="KW-1003">Cell membrane</keyword>
<feature type="domain" description="MacB-like periplasmic core" evidence="7">
    <location>
        <begin position="21"/>
        <end position="236"/>
    </location>
</feature>